<dbReference type="Proteomes" id="UP001214250">
    <property type="component" value="Chromosome 1"/>
</dbReference>
<reference evidence="2 3" key="1">
    <citation type="submission" date="2023-02" db="EMBL/GenBank/DDBJ databases">
        <title>Genome sequence of Lentisphaera profundi SAORIC-696.</title>
        <authorList>
            <person name="Kim e."/>
            <person name="Cho J.-C."/>
            <person name="Choi A."/>
            <person name="Kang I."/>
        </authorList>
    </citation>
    <scope>NUCLEOTIDE SEQUENCE [LARGE SCALE GENOMIC DNA]</scope>
    <source>
        <strain evidence="2 3">SAORIC-696</strain>
    </source>
</reference>
<organism evidence="2 3">
    <name type="scientific">Lentisphaera profundi</name>
    <dbReference type="NCBI Taxonomy" id="1658616"/>
    <lineage>
        <taxon>Bacteria</taxon>
        <taxon>Pseudomonadati</taxon>
        <taxon>Lentisphaerota</taxon>
        <taxon>Lentisphaeria</taxon>
        <taxon>Lentisphaerales</taxon>
        <taxon>Lentisphaeraceae</taxon>
        <taxon>Lentisphaera</taxon>
    </lineage>
</organism>
<evidence type="ECO:0000256" key="1">
    <source>
        <dbReference type="SAM" id="SignalP"/>
    </source>
</evidence>
<sequence length="138" mass="15588">MTLKHKIFLLLSSLMVSFVGAMPANSIICVSESGEVKFELGFNGSCDCAEETQEHQDHDSCESVECTNLQLKSNDCSDQEIQSLESDQRNDFLAPTVFKITNHFDFKLTDKNNTQIPTTLFWPLQKPSIPPHTFIFLL</sequence>
<keyword evidence="1" id="KW-0732">Signal</keyword>
<feature type="signal peptide" evidence="1">
    <location>
        <begin position="1"/>
        <end position="21"/>
    </location>
</feature>
<evidence type="ECO:0008006" key="4">
    <source>
        <dbReference type="Google" id="ProtNLM"/>
    </source>
</evidence>
<dbReference type="RefSeq" id="WP_274149800.1">
    <property type="nucleotide sequence ID" value="NZ_CP117811.1"/>
</dbReference>
<feature type="chain" id="PRO_5046408484" description="Secreted protein" evidence="1">
    <location>
        <begin position="22"/>
        <end position="138"/>
    </location>
</feature>
<keyword evidence="3" id="KW-1185">Reference proteome</keyword>
<name>A0ABY7VP38_9BACT</name>
<protein>
    <recommendedName>
        <fullName evidence="4">Secreted protein</fullName>
    </recommendedName>
</protein>
<dbReference type="EMBL" id="CP117811">
    <property type="protein sequence ID" value="WDE95916.1"/>
    <property type="molecule type" value="Genomic_DNA"/>
</dbReference>
<gene>
    <name evidence="2" type="ORF">PQO03_09335</name>
</gene>
<evidence type="ECO:0000313" key="2">
    <source>
        <dbReference type="EMBL" id="WDE95916.1"/>
    </source>
</evidence>
<proteinExistence type="predicted"/>
<accession>A0ABY7VP38</accession>
<evidence type="ECO:0000313" key="3">
    <source>
        <dbReference type="Proteomes" id="UP001214250"/>
    </source>
</evidence>